<keyword evidence="4" id="KW-1185">Reference proteome</keyword>
<protein>
    <submittedName>
        <fullName evidence="3">CHAT domain-containing protein</fullName>
    </submittedName>
</protein>
<dbReference type="Gene3D" id="1.25.40.10">
    <property type="entry name" value="Tetratricopeptide repeat domain"/>
    <property type="match status" value="4"/>
</dbReference>
<dbReference type="PANTHER" id="PTHR19959">
    <property type="entry name" value="KINESIN LIGHT CHAIN"/>
    <property type="match status" value="1"/>
</dbReference>
<dbReference type="RefSeq" id="WP_405454250.1">
    <property type="nucleotide sequence ID" value="NZ_CP108164.1"/>
</dbReference>
<dbReference type="SUPFAM" id="SSF48452">
    <property type="entry name" value="TPR-like"/>
    <property type="match status" value="2"/>
</dbReference>
<dbReference type="EMBL" id="CP108164">
    <property type="protein sequence ID" value="WTQ85542.1"/>
    <property type="molecule type" value="Genomic_DNA"/>
</dbReference>
<evidence type="ECO:0000259" key="2">
    <source>
        <dbReference type="Pfam" id="PF12770"/>
    </source>
</evidence>
<feature type="region of interest" description="Disordered" evidence="1">
    <location>
        <begin position="1213"/>
        <end position="1234"/>
    </location>
</feature>
<gene>
    <name evidence="3" type="ORF">OG350_36970</name>
</gene>
<feature type="compositionally biased region" description="Polar residues" evidence="1">
    <location>
        <begin position="1223"/>
        <end position="1234"/>
    </location>
</feature>
<dbReference type="Proteomes" id="UP001622557">
    <property type="component" value="Chromosome"/>
</dbReference>
<reference evidence="3 4" key="1">
    <citation type="submission" date="2022-10" db="EMBL/GenBank/DDBJ databases">
        <title>The complete genomes of actinobacterial strains from the NBC collection.</title>
        <authorList>
            <person name="Joergensen T.S."/>
            <person name="Alvarez Arevalo M."/>
            <person name="Sterndorff E.B."/>
            <person name="Faurdal D."/>
            <person name="Vuksanovic O."/>
            <person name="Mourched A.-S."/>
            <person name="Charusanti P."/>
            <person name="Shaw S."/>
            <person name="Blin K."/>
            <person name="Weber T."/>
        </authorList>
    </citation>
    <scope>NUCLEOTIDE SEQUENCE [LARGE SCALE GENOMIC DNA]</scope>
    <source>
        <strain evidence="3 4">NBC_00156</strain>
    </source>
</reference>
<organism evidence="3 4">
    <name type="scientific">Streptomyces achromogenes</name>
    <dbReference type="NCBI Taxonomy" id="67255"/>
    <lineage>
        <taxon>Bacteria</taxon>
        <taxon>Bacillati</taxon>
        <taxon>Actinomycetota</taxon>
        <taxon>Actinomycetes</taxon>
        <taxon>Kitasatosporales</taxon>
        <taxon>Streptomycetaceae</taxon>
        <taxon>Streptomyces</taxon>
    </lineage>
</organism>
<evidence type="ECO:0000313" key="4">
    <source>
        <dbReference type="Proteomes" id="UP001622557"/>
    </source>
</evidence>
<dbReference type="InterPro" id="IPR011990">
    <property type="entry name" value="TPR-like_helical_dom_sf"/>
</dbReference>
<evidence type="ECO:0000313" key="3">
    <source>
        <dbReference type="EMBL" id="WTQ85542.1"/>
    </source>
</evidence>
<dbReference type="InterPro" id="IPR024983">
    <property type="entry name" value="CHAT_dom"/>
</dbReference>
<sequence length="1398" mass="152087">MLEKRLAAVWHRLQRIADAGDPSPALEPRALAEVQQLTELLRTKTVEFSDVTAWYALGWLHFHRYTALPDGRGGADLDAAVEAFVRPFLAGVSSLPRTVLPLLADAVEPQAFGLLRQALTAMDPDSLSAAVGLWQQLVHATPAGHHQRARRLHALGMASRTRFDRTGDLSNLDQAVDCFQEAVRGTPTEHPERAARLSNLGATLGVRYERTGDLSDLDQAISTGREAVRATSADNPDRAVSLSILGVALRDRFERTGDASDLDEAVAVGREAVRDIPAGHPYQSVCLSSLGATLGIRFERTGDVSDLDEAVTLGREAVRSTPAGHPDRDMYLSNLGATLRARFDRSGDPSDLDQAIDHLREAVRVAPAGHPNRAGYLSNLGVAFHDRFRRTGNLPDLDQAIATGRDAVRASPAGHPQRRIYLANLEGALRDRFGRTEDVSDLDEAVAIGREVVRSTPTHHPDRAGSLARLGQALLSRYERTGDPSDLDQAIDRLQNGLHAIPAGHSDRARFLHNLGTPLLTRYQRTGDPSDLDQAIDRLQDAVRIAPAGHPDRAVSLSALGAGLRTRFERTGDLSDLDQAIDRHRDALLATPADHAHRAVPLNNLGNALRTRFERTGDLSDLDQAVDFLQEAVGVPSADHANRAGRLSNLGQALLTRFERTGDASDLDRAVATGREAVRTIPADHPNRAVSLSHLGHALLSRFERTGDLLDLGQAVDQVQEALLATPAHHVLRAKYLNDLGVMLFARFARTGDLPDLGQAVATGREAVRATPTDHPDRAWYLSNLGAWLLERFERTADQTDLHAAMSALTEAGDVIAAAPSVRILALREVSRLAARWDVGRAADAAEAAVRLLPEVTLRRLGRGDQQYELGRFAGLAGDAAALALADPRASRTERATRALRLLEAGRAVLLSQALDTRSDLTDLNREHPELAARFLRLRDHLDQPTNTTTPADAGEETTALTVRQDRAVHDRHRLARDFAQTLAEIRDLDGFSSFALPPPAEELLTQAEQGPVVVFNISRYRSDALLLTRNGITHLDLPHLTTAALTETVASFQQALHTATTGRDRTQRRQGQDVMTGVLQWLWDTVAGPVLEALGHHRQPPPHTDWPQVWWAPGGLLGLLPLAAAGYHDDPADDPHRRTVMDRVVSSHTTTVRALRYARQHARKHTPSPHTDARGLIVAMPTTPGLPYRGRLKHVSAEAEILRRHLPSTVLLCEPEPGSDSRPGTSRPSTPTRASVLDHLPHCPIAHFACHGASHPTDPSQSLLLLHDHQSAPLTVASLAPVRLDHAQLAYLSACRTAAIDSADLADESIHLASAFQLAGFPHVVGTLWEIDDQIAVTIADTFYTHLRAPDGTIDTGRAALALHQAVRRVRDGHDLPGQLTRCRTPFLWAAYLHAGA</sequence>
<feature type="domain" description="CHAT" evidence="2">
    <location>
        <begin position="1079"/>
        <end position="1397"/>
    </location>
</feature>
<dbReference type="GeneID" id="97286156"/>
<name>A0ABZ1L029_STRAH</name>
<proteinExistence type="predicted"/>
<dbReference type="PANTHER" id="PTHR19959:SF119">
    <property type="entry name" value="FUNGAL LIPASE-LIKE DOMAIN-CONTAINING PROTEIN"/>
    <property type="match status" value="1"/>
</dbReference>
<accession>A0ABZ1L029</accession>
<dbReference type="Pfam" id="PF13374">
    <property type="entry name" value="TPR_10"/>
    <property type="match status" value="2"/>
</dbReference>
<evidence type="ECO:0000256" key="1">
    <source>
        <dbReference type="SAM" id="MobiDB-lite"/>
    </source>
</evidence>
<dbReference type="Pfam" id="PF12770">
    <property type="entry name" value="CHAT"/>
    <property type="match status" value="1"/>
</dbReference>